<dbReference type="Pfam" id="PF01599">
    <property type="entry name" value="Ribosomal_S27"/>
    <property type="match status" value="1"/>
</dbReference>
<dbReference type="SMART" id="SM01402">
    <property type="entry name" value="Ribosomal_S27"/>
    <property type="match status" value="1"/>
</dbReference>
<dbReference type="Gene3D" id="6.20.50.180">
    <property type="match status" value="1"/>
</dbReference>
<evidence type="ECO:0000313" key="8">
    <source>
        <dbReference type="EMBL" id="MCQ1539181.1"/>
    </source>
</evidence>
<feature type="binding site" evidence="6">
    <location>
        <position position="44"/>
    </location>
    <ligand>
        <name>Zn(2+)</name>
        <dbReference type="ChEBI" id="CHEBI:29105"/>
    </ligand>
</feature>
<dbReference type="RefSeq" id="WP_255333147.1">
    <property type="nucleotide sequence ID" value="NZ_VOTZ01000021.1"/>
</dbReference>
<protein>
    <recommendedName>
        <fullName evidence="6">Small ribosomal subunit protein eS31</fullName>
    </recommendedName>
</protein>
<keyword evidence="2 6" id="KW-0863">Zinc-finger</keyword>
<dbReference type="InterPro" id="IPR011332">
    <property type="entry name" value="Ribosomal_zn-bd"/>
</dbReference>
<keyword evidence="4 6" id="KW-0689">Ribosomal protein</keyword>
<name>A0ABD4TK49_9EURY</name>
<evidence type="ECO:0000256" key="6">
    <source>
        <dbReference type="HAMAP-Rule" id="MF_00777"/>
    </source>
</evidence>
<keyword evidence="1 6" id="KW-0479">Metal-binding</keyword>
<dbReference type="GO" id="GO:0005840">
    <property type="term" value="C:ribosome"/>
    <property type="evidence" value="ECO:0007669"/>
    <property type="project" value="UniProtKB-KW"/>
</dbReference>
<dbReference type="SUPFAM" id="SSF57829">
    <property type="entry name" value="Zn-binding ribosomal proteins"/>
    <property type="match status" value="1"/>
</dbReference>
<keyword evidence="9" id="KW-1185">Reference proteome</keyword>
<evidence type="ECO:0000256" key="4">
    <source>
        <dbReference type="ARBA" id="ARBA00022980"/>
    </source>
</evidence>
<keyword evidence="5 6" id="KW-0687">Ribonucleoprotein</keyword>
<reference evidence="8 9" key="1">
    <citation type="submission" date="2019-08" db="EMBL/GenBank/DDBJ databases">
        <authorList>
            <person name="Chen S.-C."/>
            <person name="Lai M.-C."/>
            <person name="You Y.-T."/>
        </authorList>
    </citation>
    <scope>NUCLEOTIDE SEQUENCE [LARGE SCALE GENOMIC DNA]</scope>
    <source>
        <strain evidence="8 9">P2F9704a</strain>
    </source>
</reference>
<comment type="caution">
    <text evidence="8">The sequence shown here is derived from an EMBL/GenBank/DDBJ whole genome shotgun (WGS) entry which is preliminary data.</text>
</comment>
<comment type="subunit">
    <text evidence="6">Part of the 30S ribosomal subunit.</text>
</comment>
<proteinExistence type="inferred from homology"/>
<evidence type="ECO:0000256" key="2">
    <source>
        <dbReference type="ARBA" id="ARBA00022771"/>
    </source>
</evidence>
<evidence type="ECO:0000259" key="7">
    <source>
        <dbReference type="SMART" id="SM01402"/>
    </source>
</evidence>
<organism evidence="8 9">
    <name type="scientific">Methanocalculus taiwanensis</name>
    <dbReference type="NCBI Taxonomy" id="106207"/>
    <lineage>
        <taxon>Archaea</taxon>
        <taxon>Methanobacteriati</taxon>
        <taxon>Methanobacteriota</taxon>
        <taxon>Stenosarchaea group</taxon>
        <taxon>Methanomicrobia</taxon>
        <taxon>Methanomicrobiales</taxon>
        <taxon>Methanocalculaceae</taxon>
        <taxon>Methanocalculus</taxon>
    </lineage>
</organism>
<dbReference type="NCBIfam" id="NF001669">
    <property type="entry name" value="PRK00432.1"/>
    <property type="match status" value="1"/>
</dbReference>
<sequence length="51" mass="5658">MADGRFKHYTIEGDKAVSQKRHCPRCGPGVFLATHADRVSCGKCGFTEFNK</sequence>
<dbReference type="Proteomes" id="UP001524383">
    <property type="component" value="Unassembled WGS sequence"/>
</dbReference>
<dbReference type="GO" id="GO:0008270">
    <property type="term" value="F:zinc ion binding"/>
    <property type="evidence" value="ECO:0007669"/>
    <property type="project" value="UniProtKB-UniRule"/>
</dbReference>
<dbReference type="InterPro" id="IPR022845">
    <property type="entry name" value="Ribosomal_eS31_arc"/>
</dbReference>
<feature type="domain" description="Small ribosomal subunit protein eS31" evidence="7">
    <location>
        <begin position="5"/>
        <end position="47"/>
    </location>
</feature>
<dbReference type="AlphaFoldDB" id="A0ABD4TK49"/>
<evidence type="ECO:0000313" key="9">
    <source>
        <dbReference type="Proteomes" id="UP001524383"/>
    </source>
</evidence>
<comment type="cofactor">
    <cofactor evidence="6">
        <name>Zn(2+)</name>
        <dbReference type="ChEBI" id="CHEBI:29105"/>
    </cofactor>
    <text evidence="6">Binds 1 zinc ion per subunit.</text>
</comment>
<feature type="binding site" evidence="6">
    <location>
        <position position="23"/>
    </location>
    <ligand>
        <name>Zn(2+)</name>
        <dbReference type="ChEBI" id="CHEBI:29105"/>
    </ligand>
</feature>
<accession>A0ABD4TK49</accession>
<dbReference type="InterPro" id="IPR002906">
    <property type="entry name" value="Ribosomal_eS31"/>
</dbReference>
<evidence type="ECO:0000256" key="3">
    <source>
        <dbReference type="ARBA" id="ARBA00022833"/>
    </source>
</evidence>
<keyword evidence="3 6" id="KW-0862">Zinc</keyword>
<gene>
    <name evidence="6" type="primary">rps27ae</name>
    <name evidence="8" type="ORF">FTO68_09335</name>
</gene>
<dbReference type="GO" id="GO:1990904">
    <property type="term" value="C:ribonucleoprotein complex"/>
    <property type="evidence" value="ECO:0007669"/>
    <property type="project" value="UniProtKB-KW"/>
</dbReference>
<dbReference type="EMBL" id="VOTZ01000021">
    <property type="protein sequence ID" value="MCQ1539181.1"/>
    <property type="molecule type" value="Genomic_DNA"/>
</dbReference>
<evidence type="ECO:0000256" key="5">
    <source>
        <dbReference type="ARBA" id="ARBA00023274"/>
    </source>
</evidence>
<comment type="similarity">
    <text evidence="6">Belongs to the eukaryotic ribosomal protein eS31 family.</text>
</comment>
<feature type="binding site" evidence="6">
    <location>
        <position position="26"/>
    </location>
    <ligand>
        <name>Zn(2+)</name>
        <dbReference type="ChEBI" id="CHEBI:29105"/>
    </ligand>
</feature>
<comment type="caution">
    <text evidence="6">Lacks conserved residue(s) required for the propagation of feature annotation.</text>
</comment>
<feature type="binding site" evidence="6">
    <location>
        <position position="41"/>
    </location>
    <ligand>
        <name>Zn(2+)</name>
        <dbReference type="ChEBI" id="CHEBI:29105"/>
    </ligand>
</feature>
<dbReference type="GO" id="GO:0006412">
    <property type="term" value="P:translation"/>
    <property type="evidence" value="ECO:0007669"/>
    <property type="project" value="UniProtKB-UniRule"/>
</dbReference>
<evidence type="ECO:0000256" key="1">
    <source>
        <dbReference type="ARBA" id="ARBA00022723"/>
    </source>
</evidence>
<dbReference type="HAMAP" id="MF_00777">
    <property type="entry name" value="Ribosomal_eS31"/>
    <property type="match status" value="1"/>
</dbReference>